<dbReference type="PANTHER" id="PTHR11575">
    <property type="entry name" value="5'-NUCLEOTIDASE-RELATED"/>
    <property type="match status" value="1"/>
</dbReference>
<keyword evidence="7" id="KW-1185">Reference proteome</keyword>
<evidence type="ECO:0000256" key="2">
    <source>
        <dbReference type="RuleBase" id="RU362119"/>
    </source>
</evidence>
<organism evidence="6 7">
    <name type="scientific">Meridianimarinicoccus aquatilis</name>
    <dbReference type="NCBI Taxonomy" id="2552766"/>
    <lineage>
        <taxon>Bacteria</taxon>
        <taxon>Pseudomonadati</taxon>
        <taxon>Pseudomonadota</taxon>
        <taxon>Alphaproteobacteria</taxon>
        <taxon>Rhodobacterales</taxon>
        <taxon>Paracoccaceae</taxon>
        <taxon>Meridianimarinicoccus</taxon>
    </lineage>
</organism>
<gene>
    <name evidence="6" type="ORF">E2L05_15190</name>
</gene>
<keyword evidence="2" id="KW-0378">Hydrolase</keyword>
<proteinExistence type="inferred from homology"/>
<dbReference type="NCBIfam" id="NF006938">
    <property type="entry name" value="PRK09420.1"/>
    <property type="match status" value="1"/>
</dbReference>
<dbReference type="OrthoDB" id="9803927at2"/>
<feature type="domain" description="5'-Nucleotidase C-terminal" evidence="5">
    <location>
        <begin position="415"/>
        <end position="600"/>
    </location>
</feature>
<evidence type="ECO:0000259" key="4">
    <source>
        <dbReference type="Pfam" id="PF00149"/>
    </source>
</evidence>
<reference evidence="6 7" key="1">
    <citation type="submission" date="2019-03" db="EMBL/GenBank/DDBJ databases">
        <title>Rhodobacteraceae bacterium SM1902, a new member of the family Rhodobacteraceae isolated from Yantai.</title>
        <authorList>
            <person name="Sun Y."/>
        </authorList>
    </citation>
    <scope>NUCLEOTIDE SEQUENCE [LARGE SCALE GENOMIC DNA]</scope>
    <source>
        <strain evidence="6 7">SM1902</strain>
    </source>
</reference>
<dbReference type="GO" id="GO:0030288">
    <property type="term" value="C:outer membrane-bounded periplasmic space"/>
    <property type="evidence" value="ECO:0007669"/>
    <property type="project" value="TreeGrafter"/>
</dbReference>
<evidence type="ECO:0000313" key="7">
    <source>
        <dbReference type="Proteomes" id="UP000294562"/>
    </source>
</evidence>
<dbReference type="GO" id="GO:0016787">
    <property type="term" value="F:hydrolase activity"/>
    <property type="evidence" value="ECO:0007669"/>
    <property type="project" value="UniProtKB-KW"/>
</dbReference>
<name>A0A4R6AMD7_9RHOB</name>
<dbReference type="RefSeq" id="WP_133343734.1">
    <property type="nucleotide sequence ID" value="NZ_SMZO01000042.1"/>
</dbReference>
<dbReference type="InterPro" id="IPR008334">
    <property type="entry name" value="5'-Nucleotdase_C"/>
</dbReference>
<dbReference type="Proteomes" id="UP000294562">
    <property type="component" value="Unassembled WGS sequence"/>
</dbReference>
<dbReference type="Pfam" id="PF00149">
    <property type="entry name" value="Metallophos"/>
    <property type="match status" value="1"/>
</dbReference>
<comment type="caution">
    <text evidence="6">The sequence shown here is derived from an EMBL/GenBank/DDBJ whole genome shotgun (WGS) entry which is preliminary data.</text>
</comment>
<dbReference type="InterPro" id="IPR004843">
    <property type="entry name" value="Calcineurin-like_PHP"/>
</dbReference>
<dbReference type="AlphaFoldDB" id="A0A4R6AMD7"/>
<dbReference type="SUPFAM" id="SSF55816">
    <property type="entry name" value="5'-nucleotidase (syn. UDP-sugar hydrolase), C-terminal domain"/>
    <property type="match status" value="1"/>
</dbReference>
<dbReference type="EMBL" id="SMZO01000042">
    <property type="protein sequence ID" value="TDL85511.1"/>
    <property type="molecule type" value="Genomic_DNA"/>
</dbReference>
<dbReference type="Pfam" id="PF02872">
    <property type="entry name" value="5_nucleotid_C"/>
    <property type="match status" value="1"/>
</dbReference>
<protein>
    <submittedName>
        <fullName evidence="6">Bifunctional 2',3'-cyclic-nucleotide 2'-phosphodiesterase/3'-nucleotidase</fullName>
    </submittedName>
</protein>
<feature type="region of interest" description="Disordered" evidence="3">
    <location>
        <begin position="1"/>
        <end position="38"/>
    </location>
</feature>
<evidence type="ECO:0000256" key="1">
    <source>
        <dbReference type="ARBA" id="ARBA00022729"/>
    </source>
</evidence>
<feature type="domain" description="Calcineurin-like phosphoesterase" evidence="4">
    <location>
        <begin position="73"/>
        <end position="313"/>
    </location>
</feature>
<evidence type="ECO:0000259" key="5">
    <source>
        <dbReference type="Pfam" id="PF02872"/>
    </source>
</evidence>
<dbReference type="PRINTS" id="PR01607">
    <property type="entry name" value="APYRASEFAMLY"/>
</dbReference>
<keyword evidence="2" id="KW-0547">Nucleotide-binding</keyword>
<feature type="compositionally biased region" description="Polar residues" evidence="3">
    <location>
        <begin position="29"/>
        <end position="38"/>
    </location>
</feature>
<dbReference type="PANTHER" id="PTHR11575:SF6">
    <property type="entry name" value="2',3'-CYCLIC-NUCLEOTIDE 2'-PHOSPHODIESTERASE_3'-NUCLEOTIDASE"/>
    <property type="match status" value="1"/>
</dbReference>
<dbReference type="InterPro" id="IPR029052">
    <property type="entry name" value="Metallo-depent_PP-like"/>
</dbReference>
<keyword evidence="1" id="KW-0732">Signal</keyword>
<sequence>MMYAKLHSRACDANSRPNAPLVRRRNTRDQSTGPLQPSVASRRIFADHCMKEQKEGPENVRNASKNPTARMHLRILCTTDLHGHIWPYDYQTDRLAPGRGIAALAKMIAAARSETANSVLLDCGDILQGTALADWAVSPAASGQDHPMILSMNHIGYDAATLGNHDFNYGLETLAKAMESASFPIVSANLVAQLGDHPADDTPIVPPWCILERQMTDTNGQDHTLRIGVIGTAPPQTAIWDAAVLRGAVSARDSVKAVRAHLPCLQQAGCDIVVAISHSGLGVPDAADMSEDTSHAIAQIDGIDVILTGHSHRRLPGPDFEGTPGVDAKAGHIEGKPAAMAGAFGSDLAVLDLDLACVGGKWRPQSGGAELRPSSGTSPDPAILALTETAHTATRAQLSQVVAHTRTRLHTAFAMTGRSPALDLMAQAQHAAATALIADTPLADLPLLSAVAPFKHGGPMGPDGFIDIPPGPLRQRHMVELSPFPNQLCVLALTGADLRAWLERAASVYGDIAPGARDAALLSPFAPAYTYDEIHGVRYGIDLSQARRHDPKTGRAVTDGRAPGRITSITYNGRTVGPNDRFAVATNSYRASGGGGFAMIPATTPRLHSRAPLIDVLTDFVLRLAKIDINTPAPWYFEPLGATLLVQSAPSATADSHGDPDRTLTQIGYDSEGYSLFRLQI</sequence>
<dbReference type="Gene3D" id="3.60.21.10">
    <property type="match status" value="1"/>
</dbReference>
<dbReference type="InterPro" id="IPR036907">
    <property type="entry name" value="5'-Nucleotdase_C_sf"/>
</dbReference>
<dbReference type="InterPro" id="IPR006179">
    <property type="entry name" value="5_nucleotidase/apyrase"/>
</dbReference>
<comment type="similarity">
    <text evidence="2">Belongs to the 5'-nucleotidase family.</text>
</comment>
<evidence type="ECO:0000256" key="3">
    <source>
        <dbReference type="SAM" id="MobiDB-lite"/>
    </source>
</evidence>
<dbReference type="GO" id="GO:0000166">
    <property type="term" value="F:nucleotide binding"/>
    <property type="evidence" value="ECO:0007669"/>
    <property type="project" value="UniProtKB-KW"/>
</dbReference>
<dbReference type="GO" id="GO:0009166">
    <property type="term" value="P:nucleotide catabolic process"/>
    <property type="evidence" value="ECO:0007669"/>
    <property type="project" value="InterPro"/>
</dbReference>
<dbReference type="Gene3D" id="3.90.780.10">
    <property type="entry name" value="5'-Nucleotidase, C-terminal domain"/>
    <property type="match status" value="1"/>
</dbReference>
<evidence type="ECO:0000313" key="6">
    <source>
        <dbReference type="EMBL" id="TDL85511.1"/>
    </source>
</evidence>
<dbReference type="SUPFAM" id="SSF56300">
    <property type="entry name" value="Metallo-dependent phosphatases"/>
    <property type="match status" value="1"/>
</dbReference>
<accession>A0A4R6AMD7</accession>